<protein>
    <recommendedName>
        <fullName evidence="5">Glycosyltransferase 2-like domain-containing protein</fullName>
    </recommendedName>
</protein>
<dbReference type="Gene3D" id="3.90.550.10">
    <property type="entry name" value="Spore Coat Polysaccharide Biosynthesis Protein SpsA, Chain A"/>
    <property type="match status" value="1"/>
</dbReference>
<dbReference type="SUPFAM" id="SSF53448">
    <property type="entry name" value="Nucleotide-diphospho-sugar transferases"/>
    <property type="match status" value="1"/>
</dbReference>
<dbReference type="PANTHER" id="PTHR22916">
    <property type="entry name" value="GLYCOSYLTRANSFERASE"/>
    <property type="match status" value="1"/>
</dbReference>
<evidence type="ECO:0000259" key="2">
    <source>
        <dbReference type="Pfam" id="PF13439"/>
    </source>
</evidence>
<evidence type="ECO:0000313" key="4">
    <source>
        <dbReference type="Proteomes" id="UP000321750"/>
    </source>
</evidence>
<evidence type="ECO:0008006" key="5">
    <source>
        <dbReference type="Google" id="ProtNLM"/>
    </source>
</evidence>
<dbReference type="Gene3D" id="3.40.50.2000">
    <property type="entry name" value="Glycogen Phosphorylase B"/>
    <property type="match status" value="2"/>
</dbReference>
<keyword evidence="4" id="KW-1185">Reference proteome</keyword>
<accession>A0A512JRL1</accession>
<dbReference type="Proteomes" id="UP000321750">
    <property type="component" value="Unassembled WGS sequence"/>
</dbReference>
<dbReference type="InterPro" id="IPR001173">
    <property type="entry name" value="Glyco_trans_2-like"/>
</dbReference>
<dbReference type="SUPFAM" id="SSF53756">
    <property type="entry name" value="UDP-Glycosyltransferase/glycogen phosphorylase"/>
    <property type="match status" value="1"/>
</dbReference>
<dbReference type="Pfam" id="PF13692">
    <property type="entry name" value="Glyco_trans_1_4"/>
    <property type="match status" value="1"/>
</dbReference>
<proteinExistence type="predicted"/>
<feature type="domain" description="Glycosyltransferase 2-like" evidence="1">
    <location>
        <begin position="409"/>
        <end position="575"/>
    </location>
</feature>
<dbReference type="AlphaFoldDB" id="A0A512JRL1"/>
<evidence type="ECO:0000259" key="1">
    <source>
        <dbReference type="Pfam" id="PF00535"/>
    </source>
</evidence>
<comment type="caution">
    <text evidence="3">The sequence shown here is derived from an EMBL/GenBank/DDBJ whole genome shotgun (WGS) entry which is preliminary data.</text>
</comment>
<gene>
    <name evidence="3" type="ORF">MGN01_44240</name>
</gene>
<dbReference type="RefSeq" id="WP_170246109.1">
    <property type="nucleotide sequence ID" value="NZ_BJZV01000050.1"/>
</dbReference>
<reference evidence="3 4" key="1">
    <citation type="submission" date="2019-07" db="EMBL/GenBank/DDBJ databases">
        <title>Whole genome shotgun sequence of Methylobacterium gnaphalii NBRC 107716.</title>
        <authorList>
            <person name="Hosoyama A."/>
            <person name="Uohara A."/>
            <person name="Ohji S."/>
            <person name="Ichikawa N."/>
        </authorList>
    </citation>
    <scope>NUCLEOTIDE SEQUENCE [LARGE SCALE GENOMIC DNA]</scope>
    <source>
        <strain evidence="3 4">NBRC 107716</strain>
    </source>
</reference>
<dbReference type="CDD" id="cd00761">
    <property type="entry name" value="Glyco_tranf_GTA_type"/>
    <property type="match status" value="1"/>
</dbReference>
<organism evidence="3 4">
    <name type="scientific">Methylobacterium gnaphalii</name>
    <dbReference type="NCBI Taxonomy" id="1010610"/>
    <lineage>
        <taxon>Bacteria</taxon>
        <taxon>Pseudomonadati</taxon>
        <taxon>Pseudomonadota</taxon>
        <taxon>Alphaproteobacteria</taxon>
        <taxon>Hyphomicrobiales</taxon>
        <taxon>Methylobacteriaceae</taxon>
        <taxon>Methylobacterium</taxon>
    </lineage>
</organism>
<dbReference type="PANTHER" id="PTHR22916:SF30">
    <property type="entry name" value="IPT_TIG DOMAIN-CONTAINING PROTEIN"/>
    <property type="match status" value="1"/>
</dbReference>
<sequence>MSSQPRTCIVTDEFVGINKKGGIGTCARALAEICQAAGEQVDVLITSPKTPIDIAILSQRFNVQFLSDQIFDTMSIVEASDDAAKAYKTYLYIRNRSFDTIHFNDWQGSGFYVAMAKIQGLIKGRIITHLHGSSAWVRRYNQNSPKLEDFEREDMERFQIENSDYVIAPSSYMLQWYEKEGVVLPKGERRQWILPQWLEYNNLHPGNLTTDSLAPETLREVVFFGRQERRKGIDIFVEAISRLPKTFKPTITFLGAFSQIDHEFTGAYILRKLIHYPGRIRFLPDLDQESALQYILRAQGAICVMPSLIENSPCVVGECFTIGVPFLSTDVGGTAELIDPDSRNLCLVQPTASSIADALQRVQAKGLPSLQSSLNPRHIIRAWKDSITIFSNSRENTCYARFKRGPTVSVCLTHYNRPKMLDRALKAIYRQDYEDIELIIIDDGSNFPEAIRYIDDLSVGSSRFPLKVIKSENRYLGAARNLGVKHATGEYVLFHDDDNISEPDEISTFVTAALNSGYDILTSQYYVYDDNKQRDPLADRNIRWFPIGIGGLYSIFHNKFGDANALFRKSAFEAIGGFTELRGVGLEDWELFLRAYYKGLKIGVVPEPLFTYRISSEGMLQQGNPVDNYDRLFAAVEASNGLLSADMLRYIRSNDIRAEQRARALRIVSPLPGGDLHRELIDCDPQSSAARIKLTELAFSLGRTDDAIDLALQTPSSRHRLLALDRERYGVLGIGAFRNYIEVPLAHDRTALLIKGWLLDQRNTATSIATAKLNKDEFECVAERRYPRPDVDLSRQIPHSSNSGVVALFRKSTKPRLSVRRMVARWKGITISSGISEGKLEVERKSGTRVTGHIDFATWCRIVPVELAGDERSSIQLIIEAPKPELVAISFAGSPFMFAADIEPGRARFSLPSKVFTPIALLEIAAPANDRIEIMY</sequence>
<dbReference type="EMBL" id="BJZV01000050">
    <property type="protein sequence ID" value="GEP12579.1"/>
    <property type="molecule type" value="Genomic_DNA"/>
</dbReference>
<dbReference type="GO" id="GO:0016758">
    <property type="term" value="F:hexosyltransferase activity"/>
    <property type="evidence" value="ECO:0007669"/>
    <property type="project" value="UniProtKB-ARBA"/>
</dbReference>
<dbReference type="Pfam" id="PF00535">
    <property type="entry name" value="Glycos_transf_2"/>
    <property type="match status" value="1"/>
</dbReference>
<dbReference type="InterPro" id="IPR028098">
    <property type="entry name" value="Glyco_trans_4-like_N"/>
</dbReference>
<dbReference type="Pfam" id="PF13439">
    <property type="entry name" value="Glyco_transf_4"/>
    <property type="match status" value="1"/>
</dbReference>
<dbReference type="InterPro" id="IPR029044">
    <property type="entry name" value="Nucleotide-diphossugar_trans"/>
</dbReference>
<feature type="domain" description="Glycosyltransferase subfamily 4-like N-terminal" evidence="2">
    <location>
        <begin position="21"/>
        <end position="181"/>
    </location>
</feature>
<name>A0A512JRL1_9HYPH</name>
<evidence type="ECO:0000313" key="3">
    <source>
        <dbReference type="EMBL" id="GEP12579.1"/>
    </source>
</evidence>
<dbReference type="CDD" id="cd03801">
    <property type="entry name" value="GT4_PimA-like"/>
    <property type="match status" value="1"/>
</dbReference>